<protein>
    <recommendedName>
        <fullName evidence="1">DUF4097 domain-containing protein</fullName>
    </recommendedName>
</protein>
<dbReference type="Pfam" id="PF13349">
    <property type="entry name" value="DUF4097"/>
    <property type="match status" value="1"/>
</dbReference>
<dbReference type="PANTHER" id="PTHR34094:SF1">
    <property type="entry name" value="PROTEIN FAM185A"/>
    <property type="match status" value="1"/>
</dbReference>
<evidence type="ECO:0000259" key="1">
    <source>
        <dbReference type="Pfam" id="PF13349"/>
    </source>
</evidence>
<sequence length="312" mass="32727">MKKNTGILLTLAFALVVVASGFRGIFDDKKPYQVKEFTLNGAGNLQAKTSGGSIKVTGGTGNQVKVMVFVTPSNWKNRNEAPSAEALAKYTIDVRQEGNTIYALAERKEKNWKNDNNLNIGFEIQVPQQIASKLHTSGGSISLENVAGTQETKTSGGSLNFKNIKGNMDAHTSGGSIEVSQYNGNLDARTSGGSINVNDARGTLKVHTSGGSIHLNEVAGDVDAHTSGGSIHADVLTLGKYLTLETSGGSVHATIPGGKGLDLDLEGNRVKTALTNFNGTSDTRRVKGTVNGGGIPVKMSTSGGVTELSYRM</sequence>
<reference evidence="2" key="1">
    <citation type="submission" date="2020-02" db="EMBL/GenBank/DDBJ databases">
        <authorList>
            <person name="Meier V. D."/>
        </authorList>
    </citation>
    <scope>NUCLEOTIDE SEQUENCE</scope>
    <source>
        <strain evidence="2">AVDCRST_MAG95</strain>
    </source>
</reference>
<dbReference type="EMBL" id="CADCTJ010000907">
    <property type="protein sequence ID" value="CAA9272995.1"/>
    <property type="molecule type" value="Genomic_DNA"/>
</dbReference>
<organism evidence="2">
    <name type="scientific">uncultured Adhaeribacter sp</name>
    <dbReference type="NCBI Taxonomy" id="448109"/>
    <lineage>
        <taxon>Bacteria</taxon>
        <taxon>Pseudomonadati</taxon>
        <taxon>Bacteroidota</taxon>
        <taxon>Cytophagia</taxon>
        <taxon>Cytophagales</taxon>
        <taxon>Hymenobacteraceae</taxon>
        <taxon>Adhaeribacter</taxon>
        <taxon>environmental samples</taxon>
    </lineage>
</organism>
<feature type="domain" description="DUF4097" evidence="1">
    <location>
        <begin position="89"/>
        <end position="303"/>
    </location>
</feature>
<dbReference type="AlphaFoldDB" id="A0A6J4J7P5"/>
<gene>
    <name evidence="2" type="ORF">AVDCRST_MAG95-2863</name>
</gene>
<dbReference type="InterPro" id="IPR025164">
    <property type="entry name" value="Toastrack_DUF4097"/>
</dbReference>
<dbReference type="PANTHER" id="PTHR34094">
    <property type="match status" value="1"/>
</dbReference>
<name>A0A6J4J7P5_9BACT</name>
<proteinExistence type="predicted"/>
<accession>A0A6J4J7P5</accession>
<evidence type="ECO:0000313" key="2">
    <source>
        <dbReference type="EMBL" id="CAA9272995.1"/>
    </source>
</evidence>